<evidence type="ECO:0000313" key="5">
    <source>
        <dbReference type="EMBL" id="VWQ37288.1"/>
    </source>
</evidence>
<evidence type="ECO:0000313" key="9">
    <source>
        <dbReference type="Proteomes" id="UP000494270"/>
    </source>
</evidence>
<evidence type="ECO:0000313" key="2">
    <source>
        <dbReference type="EMBL" id="CEF00549.1"/>
    </source>
</evidence>
<dbReference type="EMBL" id="CABWKI010000023">
    <property type="protein sequence ID" value="VWQ35983.1"/>
    <property type="molecule type" value="Genomic_DNA"/>
</dbReference>
<organism evidence="3 9">
    <name type="scientific">Bifidobacterium longum subsp. infantis</name>
    <dbReference type="NCBI Taxonomy" id="1682"/>
    <lineage>
        <taxon>Bacteria</taxon>
        <taxon>Bacillati</taxon>
        <taxon>Actinomycetota</taxon>
        <taxon>Actinomycetes</taxon>
        <taxon>Bifidobacteriales</taxon>
        <taxon>Bifidobacteriaceae</taxon>
        <taxon>Bifidobacterium</taxon>
    </lineage>
</organism>
<dbReference type="Proteomes" id="UP000494179">
    <property type="component" value="Unassembled WGS sequence"/>
</dbReference>
<gene>
    <name evidence="5" type="ORF">BIFLH23_01749</name>
    <name evidence="4" type="ORF">BIFLH664_01293</name>
    <name evidence="3" type="ORF">BIFLH665_01259</name>
    <name evidence="2" type="ORF">BLIC_c01048</name>
</gene>
<dbReference type="EMBL" id="CABWKE010000028">
    <property type="protein sequence ID" value="VWQ28156.1"/>
    <property type="molecule type" value="Genomic_DNA"/>
</dbReference>
<dbReference type="Proteomes" id="UP000494246">
    <property type="component" value="Unassembled WGS sequence"/>
</dbReference>
<dbReference type="AlphaFoldDB" id="A0A8U0KYP7"/>
<dbReference type="RefSeq" id="WP_154535899.1">
    <property type="nucleotide sequence ID" value="NZ_BCYG01000040.1"/>
</dbReference>
<protein>
    <submittedName>
        <fullName evidence="3">Uncharacterized protein</fullName>
    </submittedName>
</protein>
<evidence type="ECO:0000313" key="8">
    <source>
        <dbReference type="Proteomes" id="UP000494246"/>
    </source>
</evidence>
<comment type="caution">
    <text evidence="3">The sequence shown here is derived from an EMBL/GenBank/DDBJ whole genome shotgun (WGS) entry which is preliminary data.</text>
</comment>
<reference evidence="2 6" key="1">
    <citation type="submission" date="2014-09" db="EMBL/GenBank/DDBJ databases">
        <authorList>
            <person name="Bertelli C."/>
        </authorList>
    </citation>
    <scope>NUCLEOTIDE SEQUENCE [LARGE SCALE GENOMIC DNA]</scope>
    <source>
        <strain evidence="2 6">BIC1401111250</strain>
    </source>
</reference>
<keyword evidence="1" id="KW-0472">Membrane</keyword>
<dbReference type="EMBL" id="CABWKH010000025">
    <property type="protein sequence ID" value="VWQ37288.1"/>
    <property type="molecule type" value="Genomic_DNA"/>
</dbReference>
<evidence type="ECO:0000313" key="3">
    <source>
        <dbReference type="EMBL" id="VWQ28156.1"/>
    </source>
</evidence>
<dbReference type="EMBL" id="CCWP01000021">
    <property type="protein sequence ID" value="CEF00549.1"/>
    <property type="molecule type" value="Genomic_DNA"/>
</dbReference>
<feature type="transmembrane region" description="Helical" evidence="1">
    <location>
        <begin position="6"/>
        <end position="24"/>
    </location>
</feature>
<keyword evidence="6" id="KW-1185">Reference proteome</keyword>
<sequence length="50" mass="5509">MEKPLLLLALVPLAVGLVLIYVVIGSKNREENAKGLFCVSSRRSWSLPAR</sequence>
<evidence type="ECO:0000313" key="6">
    <source>
        <dbReference type="Proteomes" id="UP000043107"/>
    </source>
</evidence>
<evidence type="ECO:0000313" key="4">
    <source>
        <dbReference type="EMBL" id="VWQ35983.1"/>
    </source>
</evidence>
<evidence type="ECO:0000313" key="7">
    <source>
        <dbReference type="Proteomes" id="UP000494179"/>
    </source>
</evidence>
<evidence type="ECO:0000256" key="1">
    <source>
        <dbReference type="SAM" id="Phobius"/>
    </source>
</evidence>
<keyword evidence="1" id="KW-0812">Transmembrane</keyword>
<reference evidence="7 8" key="2">
    <citation type="submission" date="2019-10" db="EMBL/GenBank/DDBJ databases">
        <authorList>
            <consortium name="Melissa Lawson"/>
            <person name="O'neill I."/>
        </authorList>
    </citation>
    <scope>NUCLEOTIDE SEQUENCE [LARGE SCALE GENOMIC DNA]</scope>
    <source>
        <strain evidence="5">LH_23</strain>
        <strain evidence="4">LH_664</strain>
        <strain evidence="3">LH_665</strain>
    </source>
</reference>
<proteinExistence type="predicted"/>
<accession>A0A8U0KYP7</accession>
<keyword evidence="1" id="KW-1133">Transmembrane helix</keyword>
<dbReference type="Proteomes" id="UP000043107">
    <property type="component" value="Unassembled WGS sequence"/>
</dbReference>
<name>A0A8U0KYP7_BIFLI</name>
<dbReference type="Proteomes" id="UP000494270">
    <property type="component" value="Unassembled WGS sequence"/>
</dbReference>